<dbReference type="PANTHER" id="PTHR11764">
    <property type="entry name" value="TERPENE CYCLASE/MUTASE FAMILY MEMBER"/>
    <property type="match status" value="1"/>
</dbReference>
<dbReference type="InterPro" id="IPR032697">
    <property type="entry name" value="SQ_cyclase_N"/>
</dbReference>
<sequence length="162" mass="18919">MKTKDHLIASLRDKQKRDGSWKFCFEGSLMTNAYMIILLRSLDIQSEEALIKRLVHEICKKQENNGSWKLYYDERFGNLSNTIECYFALLYSGYLPKDSDVLQRAKSFIIKNGGLQKSEWLTKSMLAITGQIPWPTIIKLIPIEIMLLPPWSPTYCQNFYIK</sequence>
<dbReference type="RefSeq" id="WP_377058229.1">
    <property type="nucleotide sequence ID" value="NZ_JBHLUU010000060.1"/>
</dbReference>
<organism evidence="4 5">
    <name type="scientific">Robertmurraya beringensis</name>
    <dbReference type="NCBI Taxonomy" id="641660"/>
    <lineage>
        <taxon>Bacteria</taxon>
        <taxon>Bacillati</taxon>
        <taxon>Bacillota</taxon>
        <taxon>Bacilli</taxon>
        <taxon>Bacillales</taxon>
        <taxon>Bacillaceae</taxon>
        <taxon>Robertmurraya</taxon>
    </lineage>
</organism>
<proteinExistence type="inferred from homology"/>
<evidence type="ECO:0000259" key="3">
    <source>
        <dbReference type="Pfam" id="PF13249"/>
    </source>
</evidence>
<evidence type="ECO:0000256" key="1">
    <source>
        <dbReference type="ARBA" id="ARBA00004999"/>
    </source>
</evidence>
<name>A0ABV6KRI8_9BACI</name>
<dbReference type="InterPro" id="IPR018333">
    <property type="entry name" value="Squalene_cyclase"/>
</dbReference>
<evidence type="ECO:0000256" key="2">
    <source>
        <dbReference type="ARBA" id="ARBA00009755"/>
    </source>
</evidence>
<feature type="domain" description="Squalene cyclase N-terminal" evidence="3">
    <location>
        <begin position="9"/>
        <end position="159"/>
    </location>
</feature>
<evidence type="ECO:0000313" key="4">
    <source>
        <dbReference type="EMBL" id="MFC0475946.1"/>
    </source>
</evidence>
<comment type="caution">
    <text evidence="4">The sequence shown here is derived from an EMBL/GenBank/DDBJ whole genome shotgun (WGS) entry which is preliminary data.</text>
</comment>
<reference evidence="4 5" key="1">
    <citation type="submission" date="2024-09" db="EMBL/GenBank/DDBJ databases">
        <authorList>
            <person name="Sun Q."/>
            <person name="Mori K."/>
        </authorList>
    </citation>
    <scope>NUCLEOTIDE SEQUENCE [LARGE SCALE GENOMIC DNA]</scope>
    <source>
        <strain evidence="4 5">CGMCC 1.9126</strain>
    </source>
</reference>
<dbReference type="SUPFAM" id="SSF48239">
    <property type="entry name" value="Terpenoid cyclases/Protein prenyltransferases"/>
    <property type="match status" value="1"/>
</dbReference>
<dbReference type="InterPro" id="IPR008930">
    <property type="entry name" value="Terpenoid_cyclase/PrenylTrfase"/>
</dbReference>
<dbReference type="Gene3D" id="1.50.10.20">
    <property type="match status" value="1"/>
</dbReference>
<evidence type="ECO:0000313" key="5">
    <source>
        <dbReference type="Proteomes" id="UP001589738"/>
    </source>
</evidence>
<dbReference type="Pfam" id="PF13249">
    <property type="entry name" value="SQHop_cyclase_N"/>
    <property type="match status" value="1"/>
</dbReference>
<comment type="similarity">
    <text evidence="2">Belongs to the terpene cyclase/mutase family.</text>
</comment>
<accession>A0ABV6KRI8</accession>
<gene>
    <name evidence="4" type="ORF">ACFFHF_11910</name>
</gene>
<comment type="pathway">
    <text evidence="1">Secondary metabolite biosynthesis; hopanoid biosynthesis.</text>
</comment>
<dbReference type="PANTHER" id="PTHR11764:SF20">
    <property type="entry name" value="LANOSTEROL SYNTHASE"/>
    <property type="match status" value="1"/>
</dbReference>
<protein>
    <recommendedName>
        <fullName evidence="3">Squalene cyclase N-terminal domain-containing protein</fullName>
    </recommendedName>
</protein>
<dbReference type="EMBL" id="JBHLUU010000060">
    <property type="protein sequence ID" value="MFC0475946.1"/>
    <property type="molecule type" value="Genomic_DNA"/>
</dbReference>
<dbReference type="Proteomes" id="UP001589738">
    <property type="component" value="Unassembled WGS sequence"/>
</dbReference>
<keyword evidence="5" id="KW-1185">Reference proteome</keyword>